<feature type="binding site" evidence="4">
    <location>
        <position position="114"/>
    </location>
    <ligand>
        <name>Fe cation</name>
        <dbReference type="ChEBI" id="CHEBI:24875"/>
        <label>1</label>
    </ligand>
</feature>
<dbReference type="InterPro" id="IPR050669">
    <property type="entry name" value="Hemerythrin"/>
</dbReference>
<dbReference type="PIRSF" id="PIRSF002033">
    <property type="entry name" value="Hemerythrin"/>
    <property type="match status" value="1"/>
</dbReference>
<evidence type="ECO:0000256" key="3">
    <source>
        <dbReference type="ARBA" id="ARBA00023004"/>
    </source>
</evidence>
<dbReference type="EMBL" id="KY007422">
    <property type="protein sequence ID" value="AQV13720.1"/>
    <property type="molecule type" value="mRNA"/>
</dbReference>
<dbReference type="CDD" id="cd12107">
    <property type="entry name" value="Hemerythrin"/>
    <property type="match status" value="1"/>
</dbReference>
<comment type="similarity">
    <text evidence="1">Belongs to the hemerythrin family.</text>
</comment>
<dbReference type="InterPro" id="IPR035938">
    <property type="entry name" value="Hemerythrin-like_sf"/>
</dbReference>
<dbReference type="InterPro" id="IPR012312">
    <property type="entry name" value="Hemerythrin-like"/>
</dbReference>
<evidence type="ECO:0000259" key="5">
    <source>
        <dbReference type="Pfam" id="PF01814"/>
    </source>
</evidence>
<proteinExistence type="evidence at transcript level"/>
<feature type="binding site" evidence="4">
    <location>
        <position position="114"/>
    </location>
    <ligand>
        <name>Fe cation</name>
        <dbReference type="ChEBI" id="CHEBI:24875"/>
        <label>2</label>
    </ligand>
</feature>
<dbReference type="InterPro" id="IPR012827">
    <property type="entry name" value="Hemerythrin_metal-bd"/>
</dbReference>
<evidence type="ECO:0000256" key="1">
    <source>
        <dbReference type="ARBA" id="ARBA00010587"/>
    </source>
</evidence>
<feature type="binding site" evidence="4">
    <location>
        <position position="76"/>
    </location>
    <ligand>
        <name>Fe cation</name>
        <dbReference type="ChEBI" id="CHEBI:24875"/>
        <label>2</label>
    </ligand>
</feature>
<feature type="binding site" evidence="4">
    <location>
        <position position="27"/>
    </location>
    <ligand>
        <name>Fe cation</name>
        <dbReference type="ChEBI" id="CHEBI:24875"/>
        <label>1</label>
    </ligand>
</feature>
<dbReference type="AlphaFoldDB" id="A0A1S6QD23"/>
<evidence type="ECO:0000256" key="4">
    <source>
        <dbReference type="PIRSR" id="PIRSR002033-1"/>
    </source>
</evidence>
<sequence>MTTYPIPEPYCWDESFAVFYEQLDEEHKGLFKGIFEVAKDPKSATAVGDLKKKVKDHFAYEEGKMANLDAAYLTDHKKKHSDFVSKLEALSPPVDGKNIEFAKDWLVQHIKNTDFQYKGKL</sequence>
<keyword evidence="3 4" id="KW-0408">Iron</keyword>
<dbReference type="InterPro" id="IPR002063">
    <property type="entry name" value="Haemerythrin"/>
</dbReference>
<dbReference type="Pfam" id="PF01814">
    <property type="entry name" value="Hemerythrin"/>
    <property type="match status" value="1"/>
</dbReference>
<evidence type="ECO:0000313" key="6">
    <source>
        <dbReference type="EMBL" id="AQV13720.1"/>
    </source>
</evidence>
<accession>A0A1S6QD23</accession>
<dbReference type="PANTHER" id="PTHR37164">
    <property type="entry name" value="BACTERIOHEMERYTHRIN"/>
    <property type="match status" value="1"/>
</dbReference>
<dbReference type="NCBIfam" id="TIGR02481">
    <property type="entry name" value="hemeryth_dom"/>
    <property type="match status" value="1"/>
</dbReference>
<dbReference type="SUPFAM" id="SSF47188">
    <property type="entry name" value="Hemerythrin-like"/>
    <property type="match status" value="1"/>
</dbReference>
<feature type="binding site" evidence="4">
    <location>
        <position position="61"/>
    </location>
    <ligand>
        <name>Fe cation</name>
        <dbReference type="ChEBI" id="CHEBI:24875"/>
        <label>2</label>
    </ligand>
</feature>
<organism evidence="6">
    <name type="scientific">Oxydromus pugettensis</name>
    <dbReference type="NCBI Taxonomy" id="1622187"/>
    <lineage>
        <taxon>Eukaryota</taxon>
        <taxon>Metazoa</taxon>
        <taxon>Spiralia</taxon>
        <taxon>Lophotrochozoa</taxon>
        <taxon>Annelida</taxon>
        <taxon>Polychaeta</taxon>
        <taxon>Errantia</taxon>
        <taxon>Phyllodocida</taxon>
        <taxon>Hesionidae</taxon>
        <taxon>Oxydromus</taxon>
    </lineage>
</organism>
<feature type="binding site" evidence="4">
    <location>
        <position position="61"/>
    </location>
    <ligand>
        <name>Fe cation</name>
        <dbReference type="ChEBI" id="CHEBI:24875"/>
        <label>1</label>
    </ligand>
</feature>
<dbReference type="GO" id="GO:0005506">
    <property type="term" value="F:iron ion binding"/>
    <property type="evidence" value="ECO:0007669"/>
    <property type="project" value="InterPro"/>
</dbReference>
<protein>
    <submittedName>
        <fullName evidence="6">Hemerythrin</fullName>
    </submittedName>
</protein>
<feature type="domain" description="Hemerythrin-like" evidence="5">
    <location>
        <begin position="19"/>
        <end position="120"/>
    </location>
</feature>
<dbReference type="NCBIfam" id="TIGR00058">
    <property type="entry name" value="Hemerythrin"/>
    <property type="match status" value="1"/>
</dbReference>
<dbReference type="PANTHER" id="PTHR37164:SF1">
    <property type="entry name" value="BACTERIOHEMERYTHRIN"/>
    <property type="match status" value="1"/>
</dbReference>
<evidence type="ECO:0000256" key="2">
    <source>
        <dbReference type="ARBA" id="ARBA00022723"/>
    </source>
</evidence>
<feature type="binding site" evidence="4">
    <location>
        <position position="57"/>
    </location>
    <ligand>
        <name>Fe cation</name>
        <dbReference type="ChEBI" id="CHEBI:24875"/>
        <label>1</label>
    </ligand>
</feature>
<feature type="binding site" evidence="4">
    <location>
        <position position="80"/>
    </location>
    <ligand>
        <name>Fe cation</name>
        <dbReference type="ChEBI" id="CHEBI:24875"/>
        <label>2</label>
    </ligand>
</feature>
<dbReference type="Gene3D" id="1.20.120.50">
    <property type="entry name" value="Hemerythrin-like"/>
    <property type="match status" value="1"/>
</dbReference>
<reference evidence="6" key="1">
    <citation type="submission" date="2016-10" db="EMBL/GenBank/DDBJ databases">
        <title>Discovery and evolution of novel hemerythrin genes in annelid worms.</title>
        <authorList>
            <person name="Costa-Paiva E.M."/>
            <person name="Whelan N.V."/>
            <person name="Waits D.S."/>
            <person name="Santos S."/>
            <person name="Schrago C.G."/>
            <person name="Halanych K.M."/>
        </authorList>
    </citation>
    <scope>NUCLEOTIDE SEQUENCE</scope>
</reference>
<feature type="binding site" evidence="4">
    <location>
        <position position="109"/>
    </location>
    <ligand>
        <name>Fe cation</name>
        <dbReference type="ChEBI" id="CHEBI:24875"/>
        <label>2</label>
    </ligand>
</feature>
<name>A0A1S6QD23_9ANNE</name>
<keyword evidence="2 4" id="KW-0479">Metal-binding</keyword>
<dbReference type="PRINTS" id="PR00186">
    <property type="entry name" value="HEMERYTHRIN"/>
</dbReference>